<organism evidence="1 2">
    <name type="scientific">Streptococcus porcinus str. Jelinkova 176</name>
    <dbReference type="NCBI Taxonomy" id="873448"/>
    <lineage>
        <taxon>Bacteria</taxon>
        <taxon>Bacillati</taxon>
        <taxon>Bacillota</taxon>
        <taxon>Bacilli</taxon>
        <taxon>Lactobacillales</taxon>
        <taxon>Streptococcaceae</taxon>
        <taxon>Streptococcus</taxon>
    </lineage>
</organism>
<evidence type="ECO:0000313" key="1">
    <source>
        <dbReference type="EMBL" id="EGJ28008.1"/>
    </source>
</evidence>
<protein>
    <submittedName>
        <fullName evidence="1">Uncharacterized protein</fullName>
    </submittedName>
</protein>
<gene>
    <name evidence="1" type="ORF">STRPO_0576</name>
</gene>
<dbReference type="Proteomes" id="UP000005356">
    <property type="component" value="Unassembled WGS sequence"/>
</dbReference>
<dbReference type="EMBL" id="AEUU02000001">
    <property type="protein sequence ID" value="EGJ28008.1"/>
    <property type="molecule type" value="Genomic_DNA"/>
</dbReference>
<comment type="caution">
    <text evidence="1">The sequence shown here is derived from an EMBL/GenBank/DDBJ whole genome shotgun (WGS) entry which is preliminary data.</text>
</comment>
<reference evidence="1 2" key="1">
    <citation type="journal article" date="2014" name="Int. J. Syst. Evol. Microbiol.">
        <title>Phylogenomics and the dynamic genome evolution of the genus Streptococcus.</title>
        <authorList>
            <consortium name="The Broad Institute Genome Sequencing Platform"/>
            <person name="Richards V.P."/>
            <person name="Palmer S.R."/>
            <person name="Pavinski Bitar P.D."/>
            <person name="Qin X."/>
            <person name="Weinstock G.M."/>
            <person name="Highlander S.K."/>
            <person name="Town C.D."/>
            <person name="Burne R.A."/>
            <person name="Stanhope M.J."/>
        </authorList>
    </citation>
    <scope>NUCLEOTIDE SEQUENCE [LARGE SCALE GENOMIC DNA]</scope>
    <source>
        <strain evidence="1 2">Jelinkova 176</strain>
    </source>
</reference>
<evidence type="ECO:0000313" key="2">
    <source>
        <dbReference type="Proteomes" id="UP000005356"/>
    </source>
</evidence>
<sequence length="45" mass="5171">MLSDIVIIKPTTKKVLCIELSEKILSKKVKAFSFIYSPLFLKDKN</sequence>
<accession>A0ABP2L366</accession>
<proteinExistence type="predicted"/>
<keyword evidence="2" id="KW-1185">Reference proteome</keyword>
<name>A0ABP2L366_STRPO</name>